<evidence type="ECO:0000259" key="1">
    <source>
        <dbReference type="Pfam" id="PF08241"/>
    </source>
</evidence>
<dbReference type="GO" id="GO:0008168">
    <property type="term" value="F:methyltransferase activity"/>
    <property type="evidence" value="ECO:0007669"/>
    <property type="project" value="UniProtKB-KW"/>
</dbReference>
<keyword evidence="2" id="KW-0808">Transferase</keyword>
<dbReference type="CDD" id="cd02440">
    <property type="entry name" value="AdoMet_MTases"/>
    <property type="match status" value="1"/>
</dbReference>
<dbReference type="InterPro" id="IPR013216">
    <property type="entry name" value="Methyltransf_11"/>
</dbReference>
<name>A0ABT7MEY3_9PSEU</name>
<sequence>MTPSGLPYRVRHQLRIVQAAGFDLRPGARILDLGCGEGATVSALRDAGYDAVGAETVLRDSVAARDRFDEGLVRQIDLTPYRLPFEDGEFDLILSSEVLEHVMDYEDLVRESHRVQKPGGMSMHIFPGRWMPVEGHLFVPLATVHRSYPWLLLWARLGVRNQYQRGEHYRDVARFNYTWLREQTNYPTTATVRRLFERRFATVEFREDLFLTHTESSRGRAVHRAVRAAPVLLGVYRTLWNRVLVARRENARP</sequence>
<evidence type="ECO:0000313" key="2">
    <source>
        <dbReference type="EMBL" id="MDL5158996.1"/>
    </source>
</evidence>
<dbReference type="Proteomes" id="UP001231924">
    <property type="component" value="Unassembled WGS sequence"/>
</dbReference>
<organism evidence="2 3">
    <name type="scientific">Actinomycetospora termitidis</name>
    <dbReference type="NCBI Taxonomy" id="3053470"/>
    <lineage>
        <taxon>Bacteria</taxon>
        <taxon>Bacillati</taxon>
        <taxon>Actinomycetota</taxon>
        <taxon>Actinomycetes</taxon>
        <taxon>Pseudonocardiales</taxon>
        <taxon>Pseudonocardiaceae</taxon>
        <taxon>Actinomycetospora</taxon>
    </lineage>
</organism>
<dbReference type="PANTHER" id="PTHR43464">
    <property type="entry name" value="METHYLTRANSFERASE"/>
    <property type="match status" value="1"/>
</dbReference>
<comment type="caution">
    <text evidence="2">The sequence shown here is derived from an EMBL/GenBank/DDBJ whole genome shotgun (WGS) entry which is preliminary data.</text>
</comment>
<accession>A0ABT7MEY3</accession>
<dbReference type="GO" id="GO:0032259">
    <property type="term" value="P:methylation"/>
    <property type="evidence" value="ECO:0007669"/>
    <property type="project" value="UniProtKB-KW"/>
</dbReference>
<feature type="domain" description="Methyltransferase type 11" evidence="1">
    <location>
        <begin position="31"/>
        <end position="121"/>
    </location>
</feature>
<evidence type="ECO:0000313" key="3">
    <source>
        <dbReference type="Proteomes" id="UP001231924"/>
    </source>
</evidence>
<keyword evidence="2" id="KW-0489">Methyltransferase</keyword>
<reference evidence="2 3" key="1">
    <citation type="submission" date="2023-06" db="EMBL/GenBank/DDBJ databases">
        <title>Actinomycetospora Odt1-22.</title>
        <authorList>
            <person name="Supong K."/>
        </authorList>
    </citation>
    <scope>NUCLEOTIDE SEQUENCE [LARGE SCALE GENOMIC DNA]</scope>
    <source>
        <strain evidence="2 3">Odt1-22</strain>
    </source>
</reference>
<dbReference type="EC" id="2.1.1.-" evidence="2"/>
<proteinExistence type="predicted"/>
<dbReference type="InterPro" id="IPR029063">
    <property type="entry name" value="SAM-dependent_MTases_sf"/>
</dbReference>
<dbReference type="PANTHER" id="PTHR43464:SF23">
    <property type="entry name" value="JUVENILE HORMONE ACID O-METHYLTRANSFERASE"/>
    <property type="match status" value="1"/>
</dbReference>
<dbReference type="Pfam" id="PF08241">
    <property type="entry name" value="Methyltransf_11"/>
    <property type="match status" value="1"/>
</dbReference>
<dbReference type="EMBL" id="JASVWF010000006">
    <property type="protein sequence ID" value="MDL5158996.1"/>
    <property type="molecule type" value="Genomic_DNA"/>
</dbReference>
<dbReference type="SUPFAM" id="SSF53335">
    <property type="entry name" value="S-adenosyl-L-methionine-dependent methyltransferases"/>
    <property type="match status" value="1"/>
</dbReference>
<dbReference type="RefSeq" id="WP_286055561.1">
    <property type="nucleotide sequence ID" value="NZ_JASVWF010000006.1"/>
</dbReference>
<dbReference type="Gene3D" id="3.40.50.150">
    <property type="entry name" value="Vaccinia Virus protein VP39"/>
    <property type="match status" value="1"/>
</dbReference>
<keyword evidence="3" id="KW-1185">Reference proteome</keyword>
<protein>
    <submittedName>
        <fullName evidence="2">Class I SAM-dependent methyltransferase</fullName>
        <ecNumber evidence="2">2.1.1.-</ecNumber>
    </submittedName>
</protein>
<gene>
    <name evidence="2" type="ORF">QRT03_23720</name>
</gene>